<organism evidence="3 4">
    <name type="scientific">Sphingomonas morindae</name>
    <dbReference type="NCBI Taxonomy" id="1541170"/>
    <lineage>
        <taxon>Bacteria</taxon>
        <taxon>Pseudomonadati</taxon>
        <taxon>Pseudomonadota</taxon>
        <taxon>Alphaproteobacteria</taxon>
        <taxon>Sphingomonadales</taxon>
        <taxon>Sphingomonadaceae</taxon>
        <taxon>Sphingomonas</taxon>
    </lineage>
</organism>
<proteinExistence type="predicted"/>
<keyword evidence="1" id="KW-1133">Transmembrane helix</keyword>
<feature type="domain" description="HPP transmembrane region" evidence="2">
    <location>
        <begin position="9"/>
        <end position="166"/>
    </location>
</feature>
<keyword evidence="1" id="KW-0812">Transmembrane</keyword>
<accession>A0ABY4X6Z8</accession>
<feature type="transmembrane region" description="Helical" evidence="1">
    <location>
        <begin position="130"/>
        <end position="157"/>
    </location>
</feature>
<name>A0ABY4X6Z8_9SPHN</name>
<dbReference type="RefSeq" id="WP_252166475.1">
    <property type="nucleotide sequence ID" value="NZ_CP084930.1"/>
</dbReference>
<protein>
    <submittedName>
        <fullName evidence="3">HPP family protein</fullName>
    </submittedName>
</protein>
<dbReference type="PANTHER" id="PTHR33741">
    <property type="entry name" value="TRANSMEMBRANE PROTEIN DDB_G0269096-RELATED"/>
    <property type="match status" value="1"/>
</dbReference>
<keyword evidence="4" id="KW-1185">Reference proteome</keyword>
<dbReference type="PANTHER" id="PTHR33741:SF5">
    <property type="entry name" value="TRANSMEMBRANE PROTEIN DDB_G0269096-RELATED"/>
    <property type="match status" value="1"/>
</dbReference>
<sequence length="220" mass="22061">MVLPLSSPPHTPLRTQILTAGAALLGILITAAISRAALGAAAPLWLVAPIGASAVLVFAVPASPLAQPWPVIGGNMLSALVGVAAAKAIAAPVPAAAVAVGGAILAMSLARCLHPPGGAAALTAVIGGPAVHAAGFGFALLPVGLNAALLVLAGMLLNRATGHSYPHRAPHPAAGAPHPEDLDRALADLGETLDVQRDDLDLLFARVAYHAARRHRRPQR</sequence>
<evidence type="ECO:0000313" key="3">
    <source>
        <dbReference type="EMBL" id="USI72669.1"/>
    </source>
</evidence>
<dbReference type="Pfam" id="PF04982">
    <property type="entry name" value="TM_HPP"/>
    <property type="match status" value="1"/>
</dbReference>
<evidence type="ECO:0000256" key="1">
    <source>
        <dbReference type="SAM" id="Phobius"/>
    </source>
</evidence>
<keyword evidence="1" id="KW-0472">Membrane</keyword>
<dbReference type="EMBL" id="CP084930">
    <property type="protein sequence ID" value="USI72669.1"/>
    <property type="molecule type" value="Genomic_DNA"/>
</dbReference>
<evidence type="ECO:0000313" key="4">
    <source>
        <dbReference type="Proteomes" id="UP001056937"/>
    </source>
</evidence>
<evidence type="ECO:0000259" key="2">
    <source>
        <dbReference type="Pfam" id="PF04982"/>
    </source>
</evidence>
<dbReference type="InterPro" id="IPR007065">
    <property type="entry name" value="HPP"/>
</dbReference>
<gene>
    <name evidence="3" type="ORF">LHA26_15530</name>
</gene>
<reference evidence="3" key="1">
    <citation type="journal article" date="2022" name="Toxins">
        <title>Genomic Analysis of Sphingopyxis sp. USTB-05 for Biodegrading Cyanobacterial Hepatotoxins.</title>
        <authorList>
            <person name="Liu C."/>
            <person name="Xu Q."/>
            <person name="Zhao Z."/>
            <person name="Zhang H."/>
            <person name="Liu X."/>
            <person name="Yin C."/>
            <person name="Liu Y."/>
            <person name="Yan H."/>
        </authorList>
    </citation>
    <scope>NUCLEOTIDE SEQUENCE</scope>
    <source>
        <strain evidence="3">NBD5</strain>
    </source>
</reference>
<feature type="transmembrane region" description="Helical" evidence="1">
    <location>
        <begin position="40"/>
        <end position="62"/>
    </location>
</feature>
<dbReference type="InterPro" id="IPR058581">
    <property type="entry name" value="TM_HPP"/>
</dbReference>
<dbReference type="Proteomes" id="UP001056937">
    <property type="component" value="Chromosome 1"/>
</dbReference>
<feature type="transmembrane region" description="Helical" evidence="1">
    <location>
        <begin position="13"/>
        <end position="33"/>
    </location>
</feature>